<evidence type="ECO:0000313" key="9">
    <source>
        <dbReference type="WBParaSite" id="ACRNAN_scaffold2618.g12821.t1"/>
    </source>
</evidence>
<dbReference type="PANTHER" id="PTHR22770">
    <property type="entry name" value="UBIQUITIN CONJUGATING ENZYME 7 INTERACTING PROTEIN-RELATED"/>
    <property type="match status" value="1"/>
</dbReference>
<dbReference type="PANTHER" id="PTHR22770:SF47">
    <property type="entry name" value="E3 UBIQUITIN-PROTEIN LIGASE RNF216"/>
    <property type="match status" value="1"/>
</dbReference>
<keyword evidence="8" id="KW-1185">Reference proteome</keyword>
<evidence type="ECO:0000313" key="8">
    <source>
        <dbReference type="Proteomes" id="UP000887540"/>
    </source>
</evidence>
<comment type="pathway">
    <text evidence="1">Protein modification; protein ubiquitination.</text>
</comment>
<dbReference type="Pfam" id="PF26200">
    <property type="entry name" value="Rcat_RNF216"/>
    <property type="match status" value="1"/>
</dbReference>
<evidence type="ECO:0000256" key="3">
    <source>
        <dbReference type="ARBA" id="ARBA00022771"/>
    </source>
</evidence>
<keyword evidence="6" id="KW-0175">Coiled coil</keyword>
<dbReference type="WBParaSite" id="ACRNAN_scaffold2618.g12821.t1">
    <property type="protein sequence ID" value="ACRNAN_scaffold2618.g12821.t1"/>
    <property type="gene ID" value="ACRNAN_scaffold2618.g12821"/>
</dbReference>
<feature type="coiled-coil region" evidence="6">
    <location>
        <begin position="151"/>
        <end position="178"/>
    </location>
</feature>
<evidence type="ECO:0000256" key="2">
    <source>
        <dbReference type="ARBA" id="ARBA00022723"/>
    </source>
</evidence>
<dbReference type="AlphaFoldDB" id="A0A914DHG9"/>
<keyword evidence="4" id="KW-0833">Ubl conjugation pathway</keyword>
<evidence type="ECO:0000256" key="7">
    <source>
        <dbReference type="SAM" id="MobiDB-lite"/>
    </source>
</evidence>
<evidence type="ECO:0000256" key="5">
    <source>
        <dbReference type="ARBA" id="ARBA00022833"/>
    </source>
</evidence>
<dbReference type="Proteomes" id="UP000887540">
    <property type="component" value="Unplaced"/>
</dbReference>
<evidence type="ECO:0000256" key="6">
    <source>
        <dbReference type="SAM" id="Coils"/>
    </source>
</evidence>
<feature type="region of interest" description="Disordered" evidence="7">
    <location>
        <begin position="1"/>
        <end position="34"/>
    </location>
</feature>
<name>A0A914DHG9_9BILA</name>
<feature type="compositionally biased region" description="Polar residues" evidence="7">
    <location>
        <begin position="1"/>
        <end position="13"/>
    </location>
</feature>
<evidence type="ECO:0000256" key="1">
    <source>
        <dbReference type="ARBA" id="ARBA00004906"/>
    </source>
</evidence>
<dbReference type="Gene3D" id="1.20.120.1750">
    <property type="match status" value="1"/>
</dbReference>
<organism evidence="8 9">
    <name type="scientific">Acrobeloides nanus</name>
    <dbReference type="NCBI Taxonomy" id="290746"/>
    <lineage>
        <taxon>Eukaryota</taxon>
        <taxon>Metazoa</taxon>
        <taxon>Ecdysozoa</taxon>
        <taxon>Nematoda</taxon>
        <taxon>Chromadorea</taxon>
        <taxon>Rhabditida</taxon>
        <taxon>Tylenchina</taxon>
        <taxon>Cephalobomorpha</taxon>
        <taxon>Cephaloboidea</taxon>
        <taxon>Cephalobidae</taxon>
        <taxon>Acrobeloides</taxon>
    </lineage>
</organism>
<protein>
    <submittedName>
        <fullName evidence="9">RING-type domain-containing protein</fullName>
    </submittedName>
</protein>
<dbReference type="SUPFAM" id="SSF57850">
    <property type="entry name" value="RING/U-box"/>
    <property type="match status" value="1"/>
</dbReference>
<accession>A0A914DHG9</accession>
<keyword evidence="5" id="KW-0862">Zinc</keyword>
<dbReference type="GO" id="GO:0008270">
    <property type="term" value="F:zinc ion binding"/>
    <property type="evidence" value="ECO:0007669"/>
    <property type="project" value="UniProtKB-KW"/>
</dbReference>
<proteinExistence type="predicted"/>
<evidence type="ECO:0000256" key="4">
    <source>
        <dbReference type="ARBA" id="ARBA00022786"/>
    </source>
</evidence>
<keyword evidence="2" id="KW-0479">Metal-binding</keyword>
<reference evidence="9" key="1">
    <citation type="submission" date="2022-11" db="UniProtKB">
        <authorList>
            <consortium name="WormBaseParasite"/>
        </authorList>
    </citation>
    <scope>IDENTIFICATION</scope>
</reference>
<sequence>MDSNLSDSEVSTDSADDVLAPTSENLKTHNEPLAETNSNLLDAYREQWNLLQELSDANMARLLEEEEMLNAHESEVSQYKHNLPADKSIECVICRENFLLGNGIRCQKQKIKENLGVDFHEFCRNCVKNYIEATVDTIHLCKRDAAVHVEKTCEEIDLQEAEAERERIRVQQVQYHDEMAEIISRRCKNCSTPIIKSTGCNKLRCRCGTTMCYWCGASNINSDHFRQGPCKNKLHDEGYQERDSQAVEAIRQRMNDL</sequence>
<keyword evidence="3" id="KW-0863">Zinc-finger</keyword>
<dbReference type="InterPro" id="IPR051628">
    <property type="entry name" value="LUBAC_E3_Ligases"/>
</dbReference>